<dbReference type="PANTHER" id="PTHR24159:SF5">
    <property type="entry name" value="ANK_REP_REGION DOMAIN-CONTAINING PROTEIN"/>
    <property type="match status" value="1"/>
</dbReference>
<gene>
    <name evidence="1" type="ORF">M9Y10_018499</name>
</gene>
<keyword evidence="2" id="KW-1185">Reference proteome</keyword>
<protein>
    <recommendedName>
        <fullName evidence="3">DUF3447 domain-containing protein</fullName>
    </recommendedName>
</protein>
<dbReference type="EMBL" id="JAPFFF010000025">
    <property type="protein sequence ID" value="KAK8849910.1"/>
    <property type="molecule type" value="Genomic_DNA"/>
</dbReference>
<dbReference type="SUPFAM" id="SSF48403">
    <property type="entry name" value="Ankyrin repeat"/>
    <property type="match status" value="1"/>
</dbReference>
<name>A0ABR2HMK8_9EUKA</name>
<evidence type="ECO:0000313" key="2">
    <source>
        <dbReference type="Proteomes" id="UP001470230"/>
    </source>
</evidence>
<dbReference type="PANTHER" id="PTHR24159">
    <property type="match status" value="1"/>
</dbReference>
<accession>A0ABR2HMK8</accession>
<proteinExistence type="predicted"/>
<sequence>MKTQTQIENLKSLQFSVLDFIDNEDGNEEHFENLCHLIERLKITKNKPEFKLFLSLIISISNNHHRNVNFFEKIERILMEYKKIIGEYFSNNEIFTMFASNKRLILFLINEKVIYFYKYILNEIEKNGYEEYFLLEINNYYQNNDKIITCDFNEKRKAGENDNKLCEIIRKDLIEDFITLVNQNQYPIDSNIEKSIYETNSFLLLKKEIKLIEYAAFYGSCKIFKYLFRCGETLSPSIWLYAVHSNNLKMINLLEEYLINPNQEKIDDEEIFPILKIIIESIACHNNDITNYFLNKEANFVKNKEKLIQAKSARYYNFAYFPERINNIKFFLYLCKYDYQTLVETFISKKKVSIEKMKIIKHKIFLMTLYAIFQIKFCFVI</sequence>
<reference evidence="1 2" key="1">
    <citation type="submission" date="2024-04" db="EMBL/GenBank/DDBJ databases">
        <title>Tritrichomonas musculus Genome.</title>
        <authorList>
            <person name="Alves-Ferreira E."/>
            <person name="Grigg M."/>
            <person name="Lorenzi H."/>
            <person name="Galac M."/>
        </authorList>
    </citation>
    <scope>NUCLEOTIDE SEQUENCE [LARGE SCALE GENOMIC DNA]</scope>
    <source>
        <strain evidence="1 2">EAF2021</strain>
    </source>
</reference>
<comment type="caution">
    <text evidence="1">The sequence shown here is derived from an EMBL/GenBank/DDBJ whole genome shotgun (WGS) entry which is preliminary data.</text>
</comment>
<dbReference type="Proteomes" id="UP001470230">
    <property type="component" value="Unassembled WGS sequence"/>
</dbReference>
<organism evidence="1 2">
    <name type="scientific">Tritrichomonas musculus</name>
    <dbReference type="NCBI Taxonomy" id="1915356"/>
    <lineage>
        <taxon>Eukaryota</taxon>
        <taxon>Metamonada</taxon>
        <taxon>Parabasalia</taxon>
        <taxon>Tritrichomonadida</taxon>
        <taxon>Tritrichomonadidae</taxon>
        <taxon>Tritrichomonas</taxon>
    </lineage>
</organism>
<dbReference type="InterPro" id="IPR036770">
    <property type="entry name" value="Ankyrin_rpt-contain_sf"/>
</dbReference>
<dbReference type="Gene3D" id="1.25.40.20">
    <property type="entry name" value="Ankyrin repeat-containing domain"/>
    <property type="match status" value="1"/>
</dbReference>
<evidence type="ECO:0008006" key="3">
    <source>
        <dbReference type="Google" id="ProtNLM"/>
    </source>
</evidence>
<evidence type="ECO:0000313" key="1">
    <source>
        <dbReference type="EMBL" id="KAK8849910.1"/>
    </source>
</evidence>